<proteinExistence type="predicted"/>
<feature type="transmembrane region" description="Helical" evidence="1">
    <location>
        <begin position="168"/>
        <end position="190"/>
    </location>
</feature>
<evidence type="ECO:0000313" key="2">
    <source>
        <dbReference type="Ensembl" id="ENSCINP00000035910.1"/>
    </source>
</evidence>
<feature type="transmembrane region" description="Helical" evidence="1">
    <location>
        <begin position="202"/>
        <end position="219"/>
    </location>
</feature>
<dbReference type="HOGENOM" id="CLU_983376_0_0_1"/>
<feature type="transmembrane region" description="Helical" evidence="1">
    <location>
        <begin position="133"/>
        <end position="162"/>
    </location>
</feature>
<feature type="transmembrane region" description="Helical" evidence="1">
    <location>
        <begin position="225"/>
        <end position="245"/>
    </location>
</feature>
<evidence type="ECO:0000313" key="3">
    <source>
        <dbReference type="Proteomes" id="UP000008144"/>
    </source>
</evidence>
<keyword evidence="1" id="KW-1133">Transmembrane helix</keyword>
<keyword evidence="3" id="KW-1185">Reference proteome</keyword>
<reference evidence="2" key="3">
    <citation type="submission" date="2025-08" db="UniProtKB">
        <authorList>
            <consortium name="Ensembl"/>
        </authorList>
    </citation>
    <scope>IDENTIFICATION</scope>
</reference>
<feature type="transmembrane region" description="Helical" evidence="1">
    <location>
        <begin position="91"/>
        <end position="112"/>
    </location>
</feature>
<protein>
    <submittedName>
        <fullName evidence="2">Uncharacterized protein</fullName>
    </submittedName>
</protein>
<dbReference type="PANTHER" id="PTHR33802">
    <property type="entry name" value="SI:CH211-161H7.5-RELATED"/>
    <property type="match status" value="1"/>
</dbReference>
<dbReference type="EMBL" id="EAAA01001566">
    <property type="status" value="NOT_ANNOTATED_CDS"/>
    <property type="molecule type" value="Genomic_DNA"/>
</dbReference>
<dbReference type="Ensembl" id="ENSCINT00000032230.1">
    <property type="protein sequence ID" value="ENSCINP00000035910.1"/>
    <property type="gene ID" value="ENSCING00000021093.1"/>
</dbReference>
<sequence>MESQDHKERTKRDVCVGICAVISAFLWLGAVTLGILVDANGMCFNNLRFVAKRKDKKVNKNIELFPAKFHVTWCACSLTHVGWLLLWDREAFVASLFLQLFVITGSILALITSHKAVYGVGALLQYKRPWDLWVARTLVQNGISVLLTWSIYLLIINVIILMTYQAQLPMHITSTIALAVFGGIVLLWFIIEMAVFDRWTRYTFTIYPTVAWIACGIIVRQFYPWSPVTICAITLLCLAVLILVIRVPIVVWRSYSDPLYVEQTIETKMVAVTPPTQCITTIL</sequence>
<dbReference type="AlphaFoldDB" id="H2Y1X5"/>
<dbReference type="Proteomes" id="UP000008144">
    <property type="component" value="Chromosome 2"/>
</dbReference>
<reference evidence="3" key="1">
    <citation type="journal article" date="2002" name="Science">
        <title>The draft genome of Ciona intestinalis: insights into chordate and vertebrate origins.</title>
        <authorList>
            <person name="Dehal P."/>
            <person name="Satou Y."/>
            <person name="Campbell R.K."/>
            <person name="Chapman J."/>
            <person name="Degnan B."/>
            <person name="De Tomaso A."/>
            <person name="Davidson B."/>
            <person name="Di Gregorio A."/>
            <person name="Gelpke M."/>
            <person name="Goodstein D.M."/>
            <person name="Harafuji N."/>
            <person name="Hastings K.E."/>
            <person name="Ho I."/>
            <person name="Hotta K."/>
            <person name="Huang W."/>
            <person name="Kawashima T."/>
            <person name="Lemaire P."/>
            <person name="Martinez D."/>
            <person name="Meinertzhagen I.A."/>
            <person name="Necula S."/>
            <person name="Nonaka M."/>
            <person name="Putnam N."/>
            <person name="Rash S."/>
            <person name="Saiga H."/>
            <person name="Satake M."/>
            <person name="Terry A."/>
            <person name="Yamada L."/>
            <person name="Wang H.G."/>
            <person name="Awazu S."/>
            <person name="Azumi K."/>
            <person name="Boore J."/>
            <person name="Branno M."/>
            <person name="Chin-Bow S."/>
            <person name="DeSantis R."/>
            <person name="Doyle S."/>
            <person name="Francino P."/>
            <person name="Keys D.N."/>
            <person name="Haga S."/>
            <person name="Hayashi H."/>
            <person name="Hino K."/>
            <person name="Imai K.S."/>
            <person name="Inaba K."/>
            <person name="Kano S."/>
            <person name="Kobayashi K."/>
            <person name="Kobayashi M."/>
            <person name="Lee B.I."/>
            <person name="Makabe K.W."/>
            <person name="Manohar C."/>
            <person name="Matassi G."/>
            <person name="Medina M."/>
            <person name="Mochizuki Y."/>
            <person name="Mount S."/>
            <person name="Morishita T."/>
            <person name="Miura S."/>
            <person name="Nakayama A."/>
            <person name="Nishizaka S."/>
            <person name="Nomoto H."/>
            <person name="Ohta F."/>
            <person name="Oishi K."/>
            <person name="Rigoutsos I."/>
            <person name="Sano M."/>
            <person name="Sasaki A."/>
            <person name="Sasakura Y."/>
            <person name="Shoguchi E."/>
            <person name="Shin-i T."/>
            <person name="Spagnuolo A."/>
            <person name="Stainier D."/>
            <person name="Suzuki M.M."/>
            <person name="Tassy O."/>
            <person name="Takatori N."/>
            <person name="Tokuoka M."/>
            <person name="Yagi K."/>
            <person name="Yoshizaki F."/>
            <person name="Wada S."/>
            <person name="Zhang C."/>
            <person name="Hyatt P.D."/>
            <person name="Larimer F."/>
            <person name="Detter C."/>
            <person name="Doggett N."/>
            <person name="Glavina T."/>
            <person name="Hawkins T."/>
            <person name="Richardson P."/>
            <person name="Lucas S."/>
            <person name="Kohara Y."/>
            <person name="Levine M."/>
            <person name="Satoh N."/>
            <person name="Rokhsar D.S."/>
        </authorList>
    </citation>
    <scope>NUCLEOTIDE SEQUENCE [LARGE SCALE GENOMIC DNA]</scope>
</reference>
<accession>H2Y1X5</accession>
<organism evidence="2 3">
    <name type="scientific">Ciona intestinalis</name>
    <name type="common">Transparent sea squirt</name>
    <name type="synonym">Ascidia intestinalis</name>
    <dbReference type="NCBI Taxonomy" id="7719"/>
    <lineage>
        <taxon>Eukaryota</taxon>
        <taxon>Metazoa</taxon>
        <taxon>Chordata</taxon>
        <taxon>Tunicata</taxon>
        <taxon>Ascidiacea</taxon>
        <taxon>Phlebobranchia</taxon>
        <taxon>Cionidae</taxon>
        <taxon>Ciona</taxon>
    </lineage>
</organism>
<reference evidence="2" key="4">
    <citation type="submission" date="2025-09" db="UniProtKB">
        <authorList>
            <consortium name="Ensembl"/>
        </authorList>
    </citation>
    <scope>IDENTIFICATION</scope>
</reference>
<evidence type="ECO:0000256" key="1">
    <source>
        <dbReference type="SAM" id="Phobius"/>
    </source>
</evidence>
<name>H2Y1X5_CIOIN</name>
<dbReference type="GeneTree" id="ENSGT00530000064862"/>
<keyword evidence="1" id="KW-0812">Transmembrane</keyword>
<keyword evidence="1" id="KW-0472">Membrane</keyword>
<dbReference type="InParanoid" id="H2Y1X5"/>
<feature type="transmembrane region" description="Helical" evidence="1">
    <location>
        <begin position="14"/>
        <end position="37"/>
    </location>
</feature>
<reference evidence="2" key="2">
    <citation type="journal article" date="2008" name="Genome Biol.">
        <title>Improved genome assembly and evidence-based global gene model set for the chordate Ciona intestinalis: new insight into intron and operon populations.</title>
        <authorList>
            <person name="Satou Y."/>
            <person name="Mineta K."/>
            <person name="Ogasawara M."/>
            <person name="Sasakura Y."/>
            <person name="Shoguchi E."/>
            <person name="Ueno K."/>
            <person name="Yamada L."/>
            <person name="Matsumoto J."/>
            <person name="Wasserscheid J."/>
            <person name="Dewar K."/>
            <person name="Wiley G.B."/>
            <person name="Macmil S.L."/>
            <person name="Roe B.A."/>
            <person name="Zeller R.W."/>
            <person name="Hastings K.E."/>
            <person name="Lemaire P."/>
            <person name="Lindquist E."/>
            <person name="Endo T."/>
            <person name="Hotta K."/>
            <person name="Inaba K."/>
        </authorList>
    </citation>
    <scope>NUCLEOTIDE SEQUENCE [LARGE SCALE GENOMIC DNA]</scope>
    <source>
        <strain evidence="2">wild type</strain>
    </source>
</reference>
<dbReference type="PANTHER" id="PTHR33802:SF1">
    <property type="entry name" value="XK-RELATED PROTEIN"/>
    <property type="match status" value="1"/>
</dbReference>